<dbReference type="Proteomes" id="UP001234989">
    <property type="component" value="Chromosome 3"/>
</dbReference>
<protein>
    <submittedName>
        <fullName evidence="1">Uncharacterized protein</fullName>
    </submittedName>
</protein>
<organism evidence="1 2">
    <name type="scientific">Solanum verrucosum</name>
    <dbReference type="NCBI Taxonomy" id="315347"/>
    <lineage>
        <taxon>Eukaryota</taxon>
        <taxon>Viridiplantae</taxon>
        <taxon>Streptophyta</taxon>
        <taxon>Embryophyta</taxon>
        <taxon>Tracheophyta</taxon>
        <taxon>Spermatophyta</taxon>
        <taxon>Magnoliopsida</taxon>
        <taxon>eudicotyledons</taxon>
        <taxon>Gunneridae</taxon>
        <taxon>Pentapetalae</taxon>
        <taxon>asterids</taxon>
        <taxon>lamiids</taxon>
        <taxon>Solanales</taxon>
        <taxon>Solanaceae</taxon>
        <taxon>Solanoideae</taxon>
        <taxon>Solaneae</taxon>
        <taxon>Solanum</taxon>
    </lineage>
</organism>
<gene>
    <name evidence="1" type="ORF">MTR67_014885</name>
</gene>
<proteinExistence type="predicted"/>
<dbReference type="AlphaFoldDB" id="A0AAF0QFV9"/>
<reference evidence="1" key="1">
    <citation type="submission" date="2023-08" db="EMBL/GenBank/DDBJ databases">
        <title>A de novo genome assembly of Solanum verrucosum Schlechtendal, a Mexican diploid species geographically isolated from the other diploid A-genome species in potato relatives.</title>
        <authorList>
            <person name="Hosaka K."/>
        </authorList>
    </citation>
    <scope>NUCLEOTIDE SEQUENCE</scope>
    <source>
        <tissue evidence="1">Young leaves</tissue>
    </source>
</reference>
<evidence type="ECO:0000313" key="2">
    <source>
        <dbReference type="Proteomes" id="UP001234989"/>
    </source>
</evidence>
<accession>A0AAF0QFV9</accession>
<sequence>MNLNRENREEMQEIMANIHIQVMYISREVNQLADCIANLAINQEEKQHYDSFHNLPYRARRILNMDKQHTPTIRIKTKRIKQSPTR</sequence>
<evidence type="ECO:0000313" key="1">
    <source>
        <dbReference type="EMBL" id="WMV21500.1"/>
    </source>
</evidence>
<keyword evidence="2" id="KW-1185">Reference proteome</keyword>
<dbReference type="EMBL" id="CP133614">
    <property type="protein sequence ID" value="WMV21500.1"/>
    <property type="molecule type" value="Genomic_DNA"/>
</dbReference>
<name>A0AAF0QFV9_SOLVR</name>